<accession>A0ACC1NTH2</accession>
<gene>
    <name evidence="1" type="ORF">NQ176_g1265</name>
</gene>
<proteinExistence type="predicted"/>
<evidence type="ECO:0000313" key="1">
    <source>
        <dbReference type="EMBL" id="KAJ2982625.1"/>
    </source>
</evidence>
<dbReference type="Proteomes" id="UP001143910">
    <property type="component" value="Unassembled WGS sequence"/>
</dbReference>
<evidence type="ECO:0000313" key="2">
    <source>
        <dbReference type="Proteomes" id="UP001143910"/>
    </source>
</evidence>
<reference evidence="1" key="1">
    <citation type="submission" date="2022-08" db="EMBL/GenBank/DDBJ databases">
        <title>Genome Sequence of Lecanicillium fungicola.</title>
        <authorList>
            <person name="Buettner E."/>
        </authorList>
    </citation>
    <scope>NUCLEOTIDE SEQUENCE</scope>
    <source>
        <strain evidence="1">Babe33</strain>
    </source>
</reference>
<sequence>MQLNILTTLYSLAALAQAASWVDTPENRQIAEFMLSNGGGDISTAIYNRTTAAALHSRADMRDNQWYAGKAEYFGWVVQVGRCMVYEYASSWTLPSPGDGNGRAIDYVATQFADTLASITGEGVSSMDMGGGWALTAVGSGAYLPKNIPWSLAYDMMYDASTAAAGWITSDNGAYWTLKDTAGDVIYTFLVWPLDAVGTNAFQVHEEF</sequence>
<name>A0ACC1NTH2_9HYPO</name>
<protein>
    <submittedName>
        <fullName evidence="1">Uncharacterized protein</fullName>
    </submittedName>
</protein>
<organism evidence="1 2">
    <name type="scientific">Zarea fungicola</name>
    <dbReference type="NCBI Taxonomy" id="93591"/>
    <lineage>
        <taxon>Eukaryota</taxon>
        <taxon>Fungi</taxon>
        <taxon>Dikarya</taxon>
        <taxon>Ascomycota</taxon>
        <taxon>Pezizomycotina</taxon>
        <taxon>Sordariomycetes</taxon>
        <taxon>Hypocreomycetidae</taxon>
        <taxon>Hypocreales</taxon>
        <taxon>Cordycipitaceae</taxon>
        <taxon>Zarea</taxon>
    </lineage>
</organism>
<keyword evidence="2" id="KW-1185">Reference proteome</keyword>
<comment type="caution">
    <text evidence="1">The sequence shown here is derived from an EMBL/GenBank/DDBJ whole genome shotgun (WGS) entry which is preliminary data.</text>
</comment>
<dbReference type="EMBL" id="JANJQO010000066">
    <property type="protein sequence ID" value="KAJ2982625.1"/>
    <property type="molecule type" value="Genomic_DNA"/>
</dbReference>